<dbReference type="PANTHER" id="PTHR11474:SF76">
    <property type="entry name" value="SHKT DOMAIN-CONTAINING PROTEIN"/>
    <property type="match status" value="1"/>
</dbReference>
<keyword evidence="5" id="KW-1185">Reference proteome</keyword>
<keyword evidence="2" id="KW-0186">Copper</keyword>
<feature type="domain" description="Tyrosinase copper-binding" evidence="3">
    <location>
        <begin position="291"/>
        <end position="302"/>
    </location>
</feature>
<dbReference type="AlphaFoldDB" id="A0A368Z550"/>
<keyword evidence="1" id="KW-0479">Metal-binding</keyword>
<dbReference type="GO" id="GO:0046872">
    <property type="term" value="F:metal ion binding"/>
    <property type="evidence" value="ECO:0007669"/>
    <property type="project" value="UniProtKB-KW"/>
</dbReference>
<dbReference type="GO" id="GO:0016491">
    <property type="term" value="F:oxidoreductase activity"/>
    <property type="evidence" value="ECO:0007669"/>
    <property type="project" value="InterPro"/>
</dbReference>
<proteinExistence type="predicted"/>
<name>A0A368Z550_9RHOB</name>
<dbReference type="PROSITE" id="PS00498">
    <property type="entry name" value="TYROSINASE_2"/>
    <property type="match status" value="1"/>
</dbReference>
<evidence type="ECO:0000256" key="1">
    <source>
        <dbReference type="ARBA" id="ARBA00022723"/>
    </source>
</evidence>
<protein>
    <submittedName>
        <fullName evidence="4">Common central domain of tyrosinase</fullName>
    </submittedName>
</protein>
<dbReference type="InterPro" id="IPR050316">
    <property type="entry name" value="Tyrosinase/Hemocyanin"/>
</dbReference>
<evidence type="ECO:0000313" key="5">
    <source>
        <dbReference type="Proteomes" id="UP000253345"/>
    </source>
</evidence>
<dbReference type="PROSITE" id="PS51318">
    <property type="entry name" value="TAT"/>
    <property type="match status" value="1"/>
</dbReference>
<gene>
    <name evidence="4" type="ORF">DFP89_103103</name>
</gene>
<evidence type="ECO:0000259" key="3">
    <source>
        <dbReference type="PROSITE" id="PS00498"/>
    </source>
</evidence>
<reference evidence="4 5" key="1">
    <citation type="submission" date="2018-07" db="EMBL/GenBank/DDBJ databases">
        <title>Genomic Encyclopedia of Type Strains, Phase III (KMG-III): the genomes of soil and plant-associated and newly described type strains.</title>
        <authorList>
            <person name="Whitman W."/>
        </authorList>
    </citation>
    <scope>NUCLEOTIDE SEQUENCE [LARGE SCALE GENOMIC DNA]</scope>
    <source>
        <strain evidence="4 5">CECT 8525</strain>
    </source>
</reference>
<dbReference type="Proteomes" id="UP000253345">
    <property type="component" value="Unassembled WGS sequence"/>
</dbReference>
<evidence type="ECO:0000313" key="4">
    <source>
        <dbReference type="EMBL" id="RCW87099.1"/>
    </source>
</evidence>
<dbReference type="InterPro" id="IPR006311">
    <property type="entry name" value="TAT_signal"/>
</dbReference>
<dbReference type="RefSeq" id="WP_114348182.1">
    <property type="nucleotide sequence ID" value="NZ_QPJL01000003.1"/>
</dbReference>
<dbReference type="EMBL" id="QPJL01000003">
    <property type="protein sequence ID" value="RCW87099.1"/>
    <property type="molecule type" value="Genomic_DNA"/>
</dbReference>
<dbReference type="PANTHER" id="PTHR11474">
    <property type="entry name" value="TYROSINASE FAMILY MEMBER"/>
    <property type="match status" value="1"/>
</dbReference>
<dbReference type="InterPro" id="IPR002227">
    <property type="entry name" value="Tyrosinase_Cu-bd"/>
</dbReference>
<comment type="caution">
    <text evidence="4">The sequence shown here is derived from an EMBL/GenBank/DDBJ whole genome shotgun (WGS) entry which is preliminary data.</text>
</comment>
<sequence length="526" mass="57965">MPSIQAGLTRRTLLGTAVAGGALLFAPRIARAEARYLRKNLASPEAEQDLAAYRKAVETMLQLPLDDRRNWYRIAFIHLLDCPHGNWWFTNWHRGFIGHFEQICRELSGYADFALPYWDWTDLPRLPETFFEGVLNPVESPLYIATHADFEAKLKPVMQAEWNSFSPAQLAQEQLRHYADFGALWSDAYSAFADQGNARLLTRDAPDLDPITRQAVSLPTVLSALRPTGFVKDPRTMVVGELYFNSPVTDSHHVMAGFSILEGQPHNKVHNNVGGTVSPEGLMTEFLSPLDPIFFMHHCNIDRLWDVWTRKQIRNGGPIGPVTSLTEQYDKEPYLFFVDRNGNPVTDKITAADYFAIGDFDYAYTAGSGDIAEEPPRLAAQAAIVNQAAALESASSATMEMVPDAALIASVDKSPDVSSQFARITIAPPQDVGGLSFDVFLHPTGTQPVLNPEGPEFAGSFEFFGTRLHHVAPVSFTIPIDAALDQMQKAGTLLAGQPFLVSVAIADDGEERSIGAELLSVEIGTF</sequence>
<dbReference type="OrthoDB" id="2874181at2"/>
<dbReference type="SUPFAM" id="SSF48056">
    <property type="entry name" value="Di-copper centre-containing domain"/>
    <property type="match status" value="1"/>
</dbReference>
<organism evidence="4 5">
    <name type="scientific">Paracoccus lutimaris</name>
    <dbReference type="NCBI Taxonomy" id="1490030"/>
    <lineage>
        <taxon>Bacteria</taxon>
        <taxon>Pseudomonadati</taxon>
        <taxon>Pseudomonadota</taxon>
        <taxon>Alphaproteobacteria</taxon>
        <taxon>Rhodobacterales</taxon>
        <taxon>Paracoccaceae</taxon>
        <taxon>Paracoccus</taxon>
    </lineage>
</organism>
<dbReference type="Gene3D" id="1.10.1280.10">
    <property type="entry name" value="Di-copper center containing domain from catechol oxidase"/>
    <property type="match status" value="1"/>
</dbReference>
<accession>A0A368Z550</accession>
<dbReference type="Pfam" id="PF00264">
    <property type="entry name" value="Tyrosinase"/>
    <property type="match status" value="1"/>
</dbReference>
<dbReference type="InterPro" id="IPR008922">
    <property type="entry name" value="Di-copper_centre_dom_sf"/>
</dbReference>
<evidence type="ECO:0000256" key="2">
    <source>
        <dbReference type="ARBA" id="ARBA00023008"/>
    </source>
</evidence>
<dbReference type="PRINTS" id="PR00092">
    <property type="entry name" value="TYROSINASE"/>
</dbReference>